<dbReference type="Pfam" id="PF01648">
    <property type="entry name" value="ACPS"/>
    <property type="match status" value="1"/>
</dbReference>
<sequence length="337" mass="36053">MSPDLDRNDSAPPVRGGSAGVTDDIDARDAGGVLGTLRRLGDLGVVVTAHGRAVAPPVHVPRPDSSWLRLREDLLDRGVTVAYATWTEWFPAVLTTPRLRPLLGRDWNRYTATRDPAVRCRFAASRLLIKYTAAAALGIGPEDIDIAYQLGGRPYLRGLDQIEVALTHTGELMAVGISRVGRIGLDAECADRRFDLDLMRGRMCTPAEAAELSVLARDEQAACLLRLWTLKEAYTKALGQGMRLAFTEFGFGLGEGGLRTPDGAAAAGEEWAFATHPVLGRYLVSTACHDAGLDPDGDTSVGTMLDRRLLTAMTPPGEQGPGGEQGPPGERGPVADF</sequence>
<evidence type="ECO:0000313" key="5">
    <source>
        <dbReference type="EMBL" id="NEB19819.1"/>
    </source>
</evidence>
<dbReference type="Gene3D" id="3.90.470.20">
    <property type="entry name" value="4'-phosphopantetheinyl transferase domain"/>
    <property type="match status" value="2"/>
</dbReference>
<protein>
    <submittedName>
        <fullName evidence="5">4'-phosphopantetheinyl transferase superfamily protein</fullName>
    </submittedName>
</protein>
<dbReference type="EMBL" id="JAAGMB010000548">
    <property type="protein sequence ID" value="NEB19819.1"/>
    <property type="molecule type" value="Genomic_DNA"/>
</dbReference>
<dbReference type="PANTHER" id="PTHR12215">
    <property type="entry name" value="PHOSPHOPANTETHEINE TRANSFERASE"/>
    <property type="match status" value="1"/>
</dbReference>
<feature type="region of interest" description="Disordered" evidence="3">
    <location>
        <begin position="312"/>
        <end position="337"/>
    </location>
</feature>
<evidence type="ECO:0000256" key="2">
    <source>
        <dbReference type="ARBA" id="ARBA00022679"/>
    </source>
</evidence>
<dbReference type="PANTHER" id="PTHR12215:SF10">
    <property type="entry name" value="L-AMINOADIPATE-SEMIALDEHYDE DEHYDROGENASE-PHOSPHOPANTETHEINYL TRANSFERASE"/>
    <property type="match status" value="1"/>
</dbReference>
<keyword evidence="6" id="KW-1185">Reference proteome</keyword>
<comment type="similarity">
    <text evidence="1">Belongs to the P-Pant transferase superfamily. Gsp/Sfp/HetI/AcpT family.</text>
</comment>
<evidence type="ECO:0000259" key="4">
    <source>
        <dbReference type="Pfam" id="PF01648"/>
    </source>
</evidence>
<name>A0A6N9UTT1_9ACTN</name>
<dbReference type="SUPFAM" id="SSF56214">
    <property type="entry name" value="4'-phosphopantetheinyl transferase"/>
    <property type="match status" value="2"/>
</dbReference>
<organism evidence="5 6">
    <name type="scientific">Streptomyces coelicoflavus</name>
    <dbReference type="NCBI Taxonomy" id="285562"/>
    <lineage>
        <taxon>Bacteria</taxon>
        <taxon>Bacillati</taxon>
        <taxon>Actinomycetota</taxon>
        <taxon>Actinomycetes</taxon>
        <taxon>Kitasatosporales</taxon>
        <taxon>Streptomycetaceae</taxon>
        <taxon>Streptomyces</taxon>
    </lineage>
</organism>
<dbReference type="GO" id="GO:0000287">
    <property type="term" value="F:magnesium ion binding"/>
    <property type="evidence" value="ECO:0007669"/>
    <property type="project" value="InterPro"/>
</dbReference>
<gene>
    <name evidence="5" type="ORF">G3I46_25560</name>
</gene>
<feature type="region of interest" description="Disordered" evidence="3">
    <location>
        <begin position="1"/>
        <end position="25"/>
    </location>
</feature>
<accession>A0A6N9UTT1</accession>
<reference evidence="5 6" key="1">
    <citation type="submission" date="2020-01" db="EMBL/GenBank/DDBJ databases">
        <title>Insect and environment-associated Actinomycetes.</title>
        <authorList>
            <person name="Currrie C."/>
            <person name="Chevrette M."/>
            <person name="Carlson C."/>
            <person name="Stubbendieck R."/>
            <person name="Wendt-Pienkowski E."/>
        </authorList>
    </citation>
    <scope>NUCLEOTIDE SEQUENCE [LARGE SCALE GENOMIC DNA]</scope>
    <source>
        <strain evidence="5 6">SID14172</strain>
    </source>
</reference>
<dbReference type="InterPro" id="IPR008278">
    <property type="entry name" value="4-PPantetheinyl_Trfase_dom"/>
</dbReference>
<keyword evidence="2 5" id="KW-0808">Transferase</keyword>
<feature type="domain" description="4'-phosphopantetheinyl transferase" evidence="4">
    <location>
        <begin position="182"/>
        <end position="257"/>
    </location>
</feature>
<feature type="compositionally biased region" description="Low complexity" evidence="3">
    <location>
        <begin position="327"/>
        <end position="337"/>
    </location>
</feature>
<proteinExistence type="inferred from homology"/>
<dbReference type="InterPro" id="IPR050559">
    <property type="entry name" value="P-Pant_transferase_sf"/>
</dbReference>
<dbReference type="InterPro" id="IPR037143">
    <property type="entry name" value="4-PPantetheinyl_Trfase_dom_sf"/>
</dbReference>
<dbReference type="GO" id="GO:0005829">
    <property type="term" value="C:cytosol"/>
    <property type="evidence" value="ECO:0007669"/>
    <property type="project" value="TreeGrafter"/>
</dbReference>
<evidence type="ECO:0000313" key="6">
    <source>
        <dbReference type="Proteomes" id="UP000469545"/>
    </source>
</evidence>
<evidence type="ECO:0000256" key="3">
    <source>
        <dbReference type="SAM" id="MobiDB-lite"/>
    </source>
</evidence>
<evidence type="ECO:0000256" key="1">
    <source>
        <dbReference type="ARBA" id="ARBA00010990"/>
    </source>
</evidence>
<dbReference type="AlphaFoldDB" id="A0A6N9UTT1"/>
<dbReference type="Proteomes" id="UP000469545">
    <property type="component" value="Unassembled WGS sequence"/>
</dbReference>
<dbReference type="GO" id="GO:0008897">
    <property type="term" value="F:holo-[acyl-carrier-protein] synthase activity"/>
    <property type="evidence" value="ECO:0007669"/>
    <property type="project" value="InterPro"/>
</dbReference>
<dbReference type="GO" id="GO:0019878">
    <property type="term" value="P:lysine biosynthetic process via aminoadipic acid"/>
    <property type="evidence" value="ECO:0007669"/>
    <property type="project" value="TreeGrafter"/>
</dbReference>
<comment type="caution">
    <text evidence="5">The sequence shown here is derived from an EMBL/GenBank/DDBJ whole genome shotgun (WGS) entry which is preliminary data.</text>
</comment>